<keyword evidence="4" id="KW-1185">Reference proteome</keyword>
<feature type="transmembrane region" description="Helical" evidence="1">
    <location>
        <begin position="12"/>
        <end position="32"/>
    </location>
</feature>
<keyword evidence="1" id="KW-0812">Transmembrane</keyword>
<dbReference type="Pfam" id="PF26566">
    <property type="entry name" value="PH_40"/>
    <property type="match status" value="1"/>
</dbReference>
<sequence>MLSVTLKDHYRLIKNNFLYIGLYIAFVVFAFFKQFNHYEISIIATSIFIFAFLSPSIYLHWTYYTQAKDMSIKISENLLEVYYKDKKERSITKEDIVKIDLYMSASNIEYGYSLGGYTWEEYNYAIIKTINDDILINNLLYPEIGSLNRYFQENKMSYHKRLFAILP</sequence>
<gene>
    <name evidence="3" type="ORF">O0955_05880</name>
</gene>
<evidence type="ECO:0000313" key="3">
    <source>
        <dbReference type="EMBL" id="MCZ4243531.1"/>
    </source>
</evidence>
<feature type="transmembrane region" description="Helical" evidence="1">
    <location>
        <begin position="38"/>
        <end position="61"/>
    </location>
</feature>
<evidence type="ECO:0000256" key="1">
    <source>
        <dbReference type="SAM" id="Phobius"/>
    </source>
</evidence>
<evidence type="ECO:0000313" key="4">
    <source>
        <dbReference type="Proteomes" id="UP001144347"/>
    </source>
</evidence>
<feature type="domain" description="PH" evidence="2">
    <location>
        <begin position="11"/>
        <end position="142"/>
    </location>
</feature>
<accession>A0ABT4L6I4</accession>
<dbReference type="Proteomes" id="UP001144347">
    <property type="component" value="Unassembled WGS sequence"/>
</dbReference>
<protein>
    <recommendedName>
        <fullName evidence="2">PH domain-containing protein</fullName>
    </recommendedName>
</protein>
<evidence type="ECO:0000259" key="2">
    <source>
        <dbReference type="Pfam" id="PF26566"/>
    </source>
</evidence>
<keyword evidence="1" id="KW-1133">Transmembrane helix</keyword>
<keyword evidence="1" id="KW-0472">Membrane</keyword>
<comment type="caution">
    <text evidence="3">The sequence shown here is derived from an EMBL/GenBank/DDBJ whole genome shotgun (WGS) entry which is preliminary data.</text>
</comment>
<proteinExistence type="predicted"/>
<organism evidence="3 4">
    <name type="scientific">Pedobacter punctiformis</name>
    <dbReference type="NCBI Taxonomy" id="3004097"/>
    <lineage>
        <taxon>Bacteria</taxon>
        <taxon>Pseudomonadati</taxon>
        <taxon>Bacteroidota</taxon>
        <taxon>Sphingobacteriia</taxon>
        <taxon>Sphingobacteriales</taxon>
        <taxon>Sphingobacteriaceae</taxon>
        <taxon>Pedobacter</taxon>
    </lineage>
</organism>
<dbReference type="EMBL" id="JAPWGM010000002">
    <property type="protein sequence ID" value="MCZ4243531.1"/>
    <property type="molecule type" value="Genomic_DNA"/>
</dbReference>
<reference evidence="3" key="1">
    <citation type="submission" date="2022-12" db="EMBL/GenBank/DDBJ databases">
        <title>Genome sequence of HCMS5-2.</title>
        <authorList>
            <person name="Woo H."/>
        </authorList>
    </citation>
    <scope>NUCLEOTIDE SEQUENCE</scope>
    <source>
        <strain evidence="3">HCMS5-2</strain>
    </source>
</reference>
<dbReference type="InterPro" id="IPR058916">
    <property type="entry name" value="PH_40"/>
</dbReference>
<name>A0ABT4L6I4_9SPHI</name>